<keyword evidence="6" id="KW-0698">rRNA processing</keyword>
<dbReference type="InterPro" id="IPR049560">
    <property type="entry name" value="MeTrfase_RsmB-F_NOP2_cat"/>
</dbReference>
<dbReference type="Gene3D" id="3.30.70.1170">
    <property type="entry name" value="Sun protein, domain 3"/>
    <property type="match status" value="1"/>
</dbReference>
<dbReference type="InterPro" id="IPR035926">
    <property type="entry name" value="NusB-like_sf"/>
</dbReference>
<keyword evidence="17" id="KW-1185">Reference proteome</keyword>
<keyword evidence="5" id="KW-0963">Cytoplasm</keyword>
<evidence type="ECO:0000256" key="2">
    <source>
        <dbReference type="ARBA" id="ARBA00004496"/>
    </source>
</evidence>
<proteinExistence type="inferred from homology"/>
<evidence type="ECO:0000256" key="6">
    <source>
        <dbReference type="ARBA" id="ARBA00022552"/>
    </source>
</evidence>
<evidence type="ECO:0000256" key="9">
    <source>
        <dbReference type="ARBA" id="ARBA00022691"/>
    </source>
</evidence>
<dbReference type="Proteomes" id="UP000240509">
    <property type="component" value="Unassembled WGS sequence"/>
</dbReference>
<dbReference type="RefSeq" id="WP_107584007.1">
    <property type="nucleotide sequence ID" value="NZ_PZJJ01000005.1"/>
</dbReference>
<dbReference type="InterPro" id="IPR054728">
    <property type="entry name" value="RsmB-like_ferredoxin"/>
</dbReference>
<dbReference type="PROSITE" id="PS51686">
    <property type="entry name" value="SAM_MT_RSMB_NOP"/>
    <property type="match status" value="1"/>
</dbReference>
<dbReference type="CDD" id="cd02440">
    <property type="entry name" value="AdoMet_MTases"/>
    <property type="match status" value="1"/>
</dbReference>
<comment type="subcellular location">
    <subcellularLocation>
        <location evidence="2">Cytoplasm</location>
    </subcellularLocation>
</comment>
<evidence type="ECO:0000256" key="5">
    <source>
        <dbReference type="ARBA" id="ARBA00022490"/>
    </source>
</evidence>
<keyword evidence="7 14" id="KW-0489">Methyltransferase</keyword>
<dbReference type="PANTHER" id="PTHR22807:SF53">
    <property type="entry name" value="RIBOSOMAL RNA SMALL SUBUNIT METHYLTRANSFERASE B-RELATED"/>
    <property type="match status" value="1"/>
</dbReference>
<evidence type="ECO:0000256" key="8">
    <source>
        <dbReference type="ARBA" id="ARBA00022679"/>
    </source>
</evidence>
<keyword evidence="9 14" id="KW-0949">S-adenosyl-L-methionine</keyword>
<evidence type="ECO:0000256" key="7">
    <source>
        <dbReference type="ARBA" id="ARBA00022603"/>
    </source>
</evidence>
<dbReference type="GO" id="GO:0008649">
    <property type="term" value="F:rRNA methyltransferase activity"/>
    <property type="evidence" value="ECO:0007669"/>
    <property type="project" value="InterPro"/>
</dbReference>
<comment type="caution">
    <text evidence="16">The sequence shown here is derived from an EMBL/GenBank/DDBJ whole genome shotgun (WGS) entry which is preliminary data.</text>
</comment>
<evidence type="ECO:0000256" key="4">
    <source>
        <dbReference type="ARBA" id="ARBA00012140"/>
    </source>
</evidence>
<evidence type="ECO:0000256" key="1">
    <source>
        <dbReference type="ARBA" id="ARBA00002724"/>
    </source>
</evidence>
<feature type="binding site" evidence="14">
    <location>
        <position position="285"/>
    </location>
    <ligand>
        <name>S-adenosyl-L-methionine</name>
        <dbReference type="ChEBI" id="CHEBI:59789"/>
    </ligand>
</feature>
<evidence type="ECO:0000256" key="10">
    <source>
        <dbReference type="ARBA" id="ARBA00022884"/>
    </source>
</evidence>
<dbReference type="FunFam" id="1.10.940.10:FF:000006">
    <property type="entry name" value="16S rRNA (Cytosine(967)-C(5))-methyltransferase RsmB"/>
    <property type="match status" value="1"/>
</dbReference>
<keyword evidence="8 14" id="KW-0808">Transferase</keyword>
<dbReference type="GO" id="GO:0005737">
    <property type="term" value="C:cytoplasm"/>
    <property type="evidence" value="ECO:0007669"/>
    <property type="project" value="UniProtKB-SubCell"/>
</dbReference>
<dbReference type="GO" id="GO:0003723">
    <property type="term" value="F:RNA binding"/>
    <property type="evidence" value="ECO:0007669"/>
    <property type="project" value="UniProtKB-UniRule"/>
</dbReference>
<dbReference type="NCBIfam" id="NF011494">
    <property type="entry name" value="PRK14902.1"/>
    <property type="match status" value="1"/>
</dbReference>
<dbReference type="Pfam" id="PF01189">
    <property type="entry name" value="Methyltr_RsmB-F"/>
    <property type="match status" value="1"/>
</dbReference>
<keyword evidence="10 14" id="KW-0694">RNA-binding</keyword>
<dbReference type="Pfam" id="PF01029">
    <property type="entry name" value="NusB"/>
    <property type="match status" value="1"/>
</dbReference>
<feature type="binding site" evidence="14">
    <location>
        <position position="312"/>
    </location>
    <ligand>
        <name>S-adenosyl-L-methionine</name>
        <dbReference type="ChEBI" id="CHEBI:59789"/>
    </ligand>
</feature>
<feature type="domain" description="SAM-dependent MTase RsmB/NOP-type" evidence="15">
    <location>
        <begin position="171"/>
        <end position="448"/>
    </location>
</feature>
<protein>
    <recommendedName>
        <fullName evidence="4">16S rRNA (cytosine(967)-C(5))-methyltransferase</fullName>
        <ecNumber evidence="4">2.1.1.176</ecNumber>
    </recommendedName>
    <alternativeName>
        <fullName evidence="11">16S rRNA m5C967 methyltransferase</fullName>
    </alternativeName>
    <alternativeName>
        <fullName evidence="12">rRNA (cytosine-C(5)-)-methyltransferase RsmB</fullName>
    </alternativeName>
</protein>
<dbReference type="SUPFAM" id="SSF53335">
    <property type="entry name" value="S-adenosyl-L-methionine-dependent methyltransferases"/>
    <property type="match status" value="1"/>
</dbReference>
<dbReference type="OrthoDB" id="9810297at2"/>
<dbReference type="InterPro" id="IPR018314">
    <property type="entry name" value="RsmB/NOL1/NOP2-like_CS"/>
</dbReference>
<evidence type="ECO:0000259" key="15">
    <source>
        <dbReference type="PROSITE" id="PS51686"/>
    </source>
</evidence>
<comment type="function">
    <text evidence="1">Specifically methylates the cytosine at position 967 (m5C967) of 16S rRNA.</text>
</comment>
<dbReference type="Gene3D" id="3.40.50.150">
    <property type="entry name" value="Vaccinia Virus protein VP39"/>
    <property type="match status" value="1"/>
</dbReference>
<dbReference type="InterPro" id="IPR029063">
    <property type="entry name" value="SAM-dependent_MTases_sf"/>
</dbReference>
<dbReference type="FunFam" id="3.40.50.150:FF:000257">
    <property type="entry name" value="16S rRNA methyltransferase"/>
    <property type="match status" value="1"/>
</dbReference>
<dbReference type="SUPFAM" id="SSF48013">
    <property type="entry name" value="NusB-like"/>
    <property type="match status" value="1"/>
</dbReference>
<dbReference type="PRINTS" id="PR02008">
    <property type="entry name" value="RCMTFAMILY"/>
</dbReference>
<evidence type="ECO:0000313" key="17">
    <source>
        <dbReference type="Proteomes" id="UP000240509"/>
    </source>
</evidence>
<feature type="binding site" evidence="14">
    <location>
        <begin position="261"/>
        <end position="267"/>
    </location>
    <ligand>
        <name>S-adenosyl-L-methionine</name>
        <dbReference type="ChEBI" id="CHEBI:59789"/>
    </ligand>
</feature>
<evidence type="ECO:0000256" key="13">
    <source>
        <dbReference type="ARBA" id="ARBA00047283"/>
    </source>
</evidence>
<dbReference type="PROSITE" id="PS01153">
    <property type="entry name" value="NOL1_NOP2_SUN"/>
    <property type="match status" value="1"/>
</dbReference>
<dbReference type="PANTHER" id="PTHR22807">
    <property type="entry name" value="NOP2 YEAST -RELATED NOL1/NOP2/FMU SUN DOMAIN-CONTAINING"/>
    <property type="match status" value="1"/>
</dbReference>
<evidence type="ECO:0000256" key="12">
    <source>
        <dbReference type="ARBA" id="ARBA00031088"/>
    </source>
</evidence>
<gene>
    <name evidence="16" type="ORF">C6Y45_04975</name>
</gene>
<evidence type="ECO:0000256" key="14">
    <source>
        <dbReference type="PROSITE-ProRule" id="PRU01023"/>
    </source>
</evidence>
<dbReference type="InterPro" id="IPR023267">
    <property type="entry name" value="RCMT"/>
</dbReference>
<dbReference type="InterPro" id="IPR004573">
    <property type="entry name" value="rRNA_ssu_MeTfrase_B"/>
</dbReference>
<dbReference type="InterPro" id="IPR001678">
    <property type="entry name" value="MeTrfase_RsmB-F_NOP2_dom"/>
</dbReference>
<dbReference type="Gene3D" id="1.10.940.10">
    <property type="entry name" value="NusB-like"/>
    <property type="match status" value="1"/>
</dbReference>
<sequence>MSNSNVREASLDALLKIHKNQTYSNLLLNDVINQKKLSKVDVPLYTQIVYGTLQQQRYIDFILESFSRKALDKLEPWMLVLLRLSIYQLKFLDRVPDHAVLNEAVTIAKQRGHKGISGMVNGILRSYLRNGDPELKEAGSPLVQLAVKTSHPDWMIERWVSQYGWETAEEVAEANNQPPGTSVRINPLRVTRDEAVTELQEEGLELEISPLLPEDSLRIHRGSAAATRAFQEGRITIQDESSMMAGKVLAPNSGERILDACAAPGGKTTHLAEQMQNTGEVISVDLHEHKIRLINQQAERLGLTNITSRTGDARTLELEAAGSFDKILVDAPCSGLGVIRRKPDMKWTKQQKDLERLVSIQKEILQSVWKLLKPGGRLIYSTCTIDKHENELQVKRFLEDHDDALADQKMSDRLPEKVKQAVQENYMLQLMPGKFGTDGFFMASLEKRSDQGE</sequence>
<dbReference type="FunFam" id="3.30.70.1170:FF:000003">
    <property type="entry name" value="16S rRNA (Cytosine(967)-C(5))-methyltransferase RsmB"/>
    <property type="match status" value="1"/>
</dbReference>
<dbReference type="InterPro" id="IPR006027">
    <property type="entry name" value="NusB_RsmB_TIM44"/>
</dbReference>
<dbReference type="EMBL" id="PZJJ01000005">
    <property type="protein sequence ID" value="PTL39752.1"/>
    <property type="molecule type" value="Genomic_DNA"/>
</dbReference>
<feature type="binding site" evidence="14">
    <location>
        <position position="330"/>
    </location>
    <ligand>
        <name>S-adenosyl-L-methionine</name>
        <dbReference type="ChEBI" id="CHEBI:59789"/>
    </ligand>
</feature>
<reference evidence="16 17" key="1">
    <citation type="submission" date="2018-03" db="EMBL/GenBank/DDBJ databases">
        <title>Alkalicoccus saliphilus sp. nov., isolated from a mineral pool.</title>
        <authorList>
            <person name="Zhao B."/>
        </authorList>
    </citation>
    <scope>NUCLEOTIDE SEQUENCE [LARGE SCALE GENOMIC DNA]</scope>
    <source>
        <strain evidence="16 17">6AG</strain>
    </source>
</reference>
<comment type="similarity">
    <text evidence="3 14">Belongs to the class I-like SAM-binding methyltransferase superfamily. RsmB/NOP family.</text>
</comment>
<evidence type="ECO:0000256" key="3">
    <source>
        <dbReference type="ARBA" id="ARBA00007494"/>
    </source>
</evidence>
<name>A0A2T4U8L3_9BACI</name>
<dbReference type="NCBIfam" id="TIGR00563">
    <property type="entry name" value="rsmB"/>
    <property type="match status" value="1"/>
</dbReference>
<dbReference type="EC" id="2.1.1.176" evidence="4"/>
<dbReference type="GO" id="GO:0006355">
    <property type="term" value="P:regulation of DNA-templated transcription"/>
    <property type="evidence" value="ECO:0007669"/>
    <property type="project" value="InterPro"/>
</dbReference>
<dbReference type="AlphaFoldDB" id="A0A2T4U8L3"/>
<dbReference type="Pfam" id="PF22458">
    <property type="entry name" value="RsmF-B_ferredox"/>
    <property type="match status" value="1"/>
</dbReference>
<evidence type="ECO:0000256" key="11">
    <source>
        <dbReference type="ARBA" id="ARBA00030399"/>
    </source>
</evidence>
<accession>A0A2T4U8L3</accession>
<evidence type="ECO:0000313" key="16">
    <source>
        <dbReference type="EMBL" id="PTL39752.1"/>
    </source>
</evidence>
<organism evidence="16 17">
    <name type="scientific">Alkalicoccus saliphilus</name>
    <dbReference type="NCBI Taxonomy" id="200989"/>
    <lineage>
        <taxon>Bacteria</taxon>
        <taxon>Bacillati</taxon>
        <taxon>Bacillota</taxon>
        <taxon>Bacilli</taxon>
        <taxon>Bacillales</taxon>
        <taxon>Bacillaceae</taxon>
        <taxon>Alkalicoccus</taxon>
    </lineage>
</organism>
<comment type="catalytic activity">
    <reaction evidence="13">
        <text>cytidine(967) in 16S rRNA + S-adenosyl-L-methionine = 5-methylcytidine(967) in 16S rRNA + S-adenosyl-L-homocysteine + H(+)</text>
        <dbReference type="Rhea" id="RHEA:42748"/>
        <dbReference type="Rhea" id="RHEA-COMP:10219"/>
        <dbReference type="Rhea" id="RHEA-COMP:10220"/>
        <dbReference type="ChEBI" id="CHEBI:15378"/>
        <dbReference type="ChEBI" id="CHEBI:57856"/>
        <dbReference type="ChEBI" id="CHEBI:59789"/>
        <dbReference type="ChEBI" id="CHEBI:74483"/>
        <dbReference type="ChEBI" id="CHEBI:82748"/>
        <dbReference type="EC" id="2.1.1.176"/>
    </reaction>
</comment>
<feature type="active site" description="Nucleophile" evidence="14">
    <location>
        <position position="383"/>
    </location>
</feature>